<evidence type="ECO:0000313" key="1">
    <source>
        <dbReference type="EMBL" id="AXQ69224.1"/>
    </source>
</evidence>
<organism evidence="1 2">
    <name type="scientific">Caulobacter phage CcrBL9</name>
    <dbReference type="NCBI Taxonomy" id="2283270"/>
    <lineage>
        <taxon>Viruses</taxon>
        <taxon>Duplodnaviria</taxon>
        <taxon>Heunggongvirae</taxon>
        <taxon>Uroviricota</taxon>
        <taxon>Caudoviricetes</taxon>
        <taxon>Jeanschmidtviridae</taxon>
        <taxon>Bertelyvirus</taxon>
        <taxon>Bertelyvirus BL9</taxon>
    </lineage>
</organism>
<gene>
    <name evidence="1" type="ORF">CcrBL9_gp200</name>
</gene>
<keyword evidence="2" id="KW-1185">Reference proteome</keyword>
<proteinExistence type="predicted"/>
<reference evidence="2" key="1">
    <citation type="submission" date="2018-07" db="EMBL/GenBank/DDBJ databases">
        <title>Giant CbK-like Caulobacter bacteriophages have genetically divergent genomes.</title>
        <authorList>
            <person name="Wilson K.M."/>
            <person name="Ely B."/>
        </authorList>
    </citation>
    <scope>NUCLEOTIDE SEQUENCE [LARGE SCALE GENOMIC DNA]</scope>
</reference>
<accession>A0A385EBG7</accession>
<protein>
    <submittedName>
        <fullName evidence="1">Uncharacterized protein</fullName>
    </submittedName>
</protein>
<reference evidence="1 2" key="2">
    <citation type="submission" date="2018-09" db="EMBL/GenBank/DDBJ databases">
        <title>Giant CbK-like Caulobacter bacteriophages have genetically divergent genomes.</title>
        <authorList>
            <person name="Wilson K."/>
            <person name="Ely B."/>
        </authorList>
    </citation>
    <scope>NUCLEOTIDE SEQUENCE [LARGE SCALE GENOMIC DNA]</scope>
</reference>
<dbReference type="Proteomes" id="UP000259421">
    <property type="component" value="Segment"/>
</dbReference>
<name>A0A385EBG7_9CAUD</name>
<dbReference type="EMBL" id="MH588546">
    <property type="protein sequence ID" value="AXQ69224.1"/>
    <property type="molecule type" value="Genomic_DNA"/>
</dbReference>
<evidence type="ECO:0000313" key="2">
    <source>
        <dbReference type="Proteomes" id="UP000259421"/>
    </source>
</evidence>
<sequence>MTLDTPQDVHVPEFGLAIYKIEGAEFDQAALDVHVPEFASTEEPASAALLHGLGIMILDHQGEIARMVDLLFGDKRPSEAEAVRMINSLLLKAA</sequence>